<proteinExistence type="predicted"/>
<gene>
    <name evidence="2" type="ORF">FGO68_gene12208</name>
</gene>
<feature type="compositionally biased region" description="Basic and acidic residues" evidence="1">
    <location>
        <begin position="59"/>
        <end position="70"/>
    </location>
</feature>
<name>A0A8J8NDQ5_HALGN</name>
<accession>A0A8J8NDQ5</accession>
<evidence type="ECO:0000313" key="2">
    <source>
        <dbReference type="EMBL" id="TNV73126.1"/>
    </source>
</evidence>
<dbReference type="Proteomes" id="UP000785679">
    <property type="component" value="Unassembled WGS sequence"/>
</dbReference>
<evidence type="ECO:0000256" key="1">
    <source>
        <dbReference type="SAM" id="MobiDB-lite"/>
    </source>
</evidence>
<feature type="region of interest" description="Disordered" evidence="1">
    <location>
        <begin position="48"/>
        <end position="78"/>
    </location>
</feature>
<protein>
    <submittedName>
        <fullName evidence="2">Uncharacterized protein</fullName>
    </submittedName>
</protein>
<dbReference type="EMBL" id="RRYP01019813">
    <property type="protein sequence ID" value="TNV73126.1"/>
    <property type="molecule type" value="Genomic_DNA"/>
</dbReference>
<organism evidence="2 3">
    <name type="scientific">Halteria grandinella</name>
    <dbReference type="NCBI Taxonomy" id="5974"/>
    <lineage>
        <taxon>Eukaryota</taxon>
        <taxon>Sar</taxon>
        <taxon>Alveolata</taxon>
        <taxon>Ciliophora</taxon>
        <taxon>Intramacronucleata</taxon>
        <taxon>Spirotrichea</taxon>
        <taxon>Stichotrichia</taxon>
        <taxon>Sporadotrichida</taxon>
        <taxon>Halteriidae</taxon>
        <taxon>Halteria</taxon>
    </lineage>
</organism>
<dbReference type="AlphaFoldDB" id="A0A8J8NDQ5"/>
<dbReference type="OrthoDB" id="10525894at2759"/>
<reference evidence="2" key="1">
    <citation type="submission" date="2019-06" db="EMBL/GenBank/DDBJ databases">
        <authorList>
            <person name="Zheng W."/>
        </authorList>
    </citation>
    <scope>NUCLEOTIDE SEQUENCE</scope>
    <source>
        <strain evidence="2">QDHG01</strain>
    </source>
</reference>
<sequence>MSKEQESNLLTFLQKVSRACDNDNSVPEFVGSQVNEWLKELQEKGTPEVVSEVVQPEGQTEKQEGEKKMTLADGCLFE</sequence>
<keyword evidence="3" id="KW-1185">Reference proteome</keyword>
<comment type="caution">
    <text evidence="2">The sequence shown here is derived from an EMBL/GenBank/DDBJ whole genome shotgun (WGS) entry which is preliminary data.</text>
</comment>
<evidence type="ECO:0000313" key="3">
    <source>
        <dbReference type="Proteomes" id="UP000785679"/>
    </source>
</evidence>